<dbReference type="AlphaFoldDB" id="A0ABD0SR58"/>
<protein>
    <recommendedName>
        <fullName evidence="2">Reverse transcriptase domain-containing protein</fullName>
    </recommendedName>
</protein>
<dbReference type="InterPro" id="IPR052055">
    <property type="entry name" value="Hepadnavirus_pol/RT"/>
</dbReference>
<dbReference type="CDD" id="cd03714">
    <property type="entry name" value="RT_DIRS1"/>
    <property type="match status" value="1"/>
</dbReference>
<evidence type="ECO:0000313" key="4">
    <source>
        <dbReference type="Proteomes" id="UP001549921"/>
    </source>
</evidence>
<accession>A0ABD0SR58</accession>
<dbReference type="CDD" id="cd09275">
    <property type="entry name" value="RNase_HI_RT_DIRS1"/>
    <property type="match status" value="1"/>
</dbReference>
<organism evidence="3 4">
    <name type="scientific">Loxostege sticticalis</name>
    <name type="common">Beet webworm moth</name>
    <dbReference type="NCBI Taxonomy" id="481309"/>
    <lineage>
        <taxon>Eukaryota</taxon>
        <taxon>Metazoa</taxon>
        <taxon>Ecdysozoa</taxon>
        <taxon>Arthropoda</taxon>
        <taxon>Hexapoda</taxon>
        <taxon>Insecta</taxon>
        <taxon>Pterygota</taxon>
        <taxon>Neoptera</taxon>
        <taxon>Endopterygota</taxon>
        <taxon>Lepidoptera</taxon>
        <taxon>Glossata</taxon>
        <taxon>Ditrysia</taxon>
        <taxon>Pyraloidea</taxon>
        <taxon>Crambidae</taxon>
        <taxon>Pyraustinae</taxon>
        <taxon>Loxostege</taxon>
    </lineage>
</organism>
<dbReference type="Gene3D" id="3.30.70.270">
    <property type="match status" value="1"/>
</dbReference>
<sequence length="750" mass="86057">MPLHRSNASASQAAASVNRTAPNPRRDRLIVLYPRRVISLVELVILNFDLIIVGPRRANKCVLRKDTLAIIVGEQATLEAPFALVQDDRTDMVTNSGPIAGLRPQSQTRSPMRQIKRENLDSLHRVTGFRAGQLTKFIAQWEEMGAPNYILQIIKGYRIPFALKPPLAVPNLQKSPLNIPRSPIMTQIIEQMKKERVLEVVEQLTPSFLSTIFLVQKDAHSYRSIFNLKTLNAYVLTERFKLINMGRVPDFLQPHDWLCKIDISQAYFHVAITKAQRRFLRLIYDGELLEMTCLPFGLSTAPKVFASITNWVAQILRQQGIRIIVFIDDFLLAHQDATMLTSQVCKVVETLKYLGWQINVKKCQLVPQKHIVYLGIHWDPWLNHKCLPQEKHQGCVNKIAQVLQKRTVTLKELQSLVGLLNFASFVVPNGRLNYRHLLGFLNTIPKISTQEVYVLTEECLLNLMWWLQNYKMVSPIHYPTPTHYLTTDASDIAWGAKLNNWSLSGPWSDREQALHSNQKELLAVLKVLQTNCQSLINSTILLQCDNKTTVAYLRNQGGTKSPYLMDLTYKVYEILDQYQIHLIPHYLPGRFNAHADSLSRHRQTAEWHLLPHCTQKIFDRFGIPVIDLFASKTAHVVANYVSLDMTDDQAIYHDAFSRIWDYHLAWIFPPPFLIPRILTHLNQAKGCYLLVVPRWERVFWRADLKQRAIAPPFTIANLSNCLVDTVTQLPPPKVDEMIMEVWKCGAGLKT</sequence>
<comment type="caution">
    <text evidence="3">The sequence shown here is derived from an EMBL/GenBank/DDBJ whole genome shotgun (WGS) entry which is preliminary data.</text>
</comment>
<dbReference type="PANTHER" id="PTHR33050:SF7">
    <property type="entry name" value="RIBONUCLEASE H"/>
    <property type="match status" value="1"/>
</dbReference>
<name>A0ABD0SR58_LOXSC</name>
<dbReference type="EMBL" id="JBEDNZ010000016">
    <property type="protein sequence ID" value="KAL0822333.1"/>
    <property type="molecule type" value="Genomic_DNA"/>
</dbReference>
<dbReference type="SUPFAM" id="SSF56672">
    <property type="entry name" value="DNA/RNA polymerases"/>
    <property type="match status" value="1"/>
</dbReference>
<evidence type="ECO:0000259" key="2">
    <source>
        <dbReference type="PROSITE" id="PS50878"/>
    </source>
</evidence>
<feature type="domain" description="Reverse transcriptase" evidence="2">
    <location>
        <begin position="196"/>
        <end position="378"/>
    </location>
</feature>
<feature type="region of interest" description="Disordered" evidence="1">
    <location>
        <begin position="1"/>
        <end position="20"/>
    </location>
</feature>
<evidence type="ECO:0000256" key="1">
    <source>
        <dbReference type="SAM" id="MobiDB-lite"/>
    </source>
</evidence>
<dbReference type="GO" id="GO:0071897">
    <property type="term" value="P:DNA biosynthetic process"/>
    <property type="evidence" value="ECO:0007669"/>
    <property type="project" value="UniProtKB-ARBA"/>
</dbReference>
<dbReference type="PANTHER" id="PTHR33050">
    <property type="entry name" value="REVERSE TRANSCRIPTASE DOMAIN-CONTAINING PROTEIN"/>
    <property type="match status" value="1"/>
</dbReference>
<proteinExistence type="predicted"/>
<dbReference type="PROSITE" id="PS50878">
    <property type="entry name" value="RT_POL"/>
    <property type="match status" value="1"/>
</dbReference>
<dbReference type="InterPro" id="IPR000477">
    <property type="entry name" value="RT_dom"/>
</dbReference>
<dbReference type="Gene3D" id="3.10.10.10">
    <property type="entry name" value="HIV Type 1 Reverse Transcriptase, subunit A, domain 1"/>
    <property type="match status" value="1"/>
</dbReference>
<reference evidence="3 4" key="1">
    <citation type="submission" date="2024-06" db="EMBL/GenBank/DDBJ databases">
        <title>A chromosome-level genome assembly of beet webworm, Loxostege sticticalis.</title>
        <authorList>
            <person name="Zhang Y."/>
        </authorList>
    </citation>
    <scope>NUCLEOTIDE SEQUENCE [LARGE SCALE GENOMIC DNA]</scope>
    <source>
        <strain evidence="3">AQ028</strain>
        <tissue evidence="3">Male pupae</tissue>
    </source>
</reference>
<dbReference type="Proteomes" id="UP001549921">
    <property type="component" value="Unassembled WGS sequence"/>
</dbReference>
<dbReference type="InterPro" id="IPR043502">
    <property type="entry name" value="DNA/RNA_pol_sf"/>
</dbReference>
<dbReference type="InterPro" id="IPR043128">
    <property type="entry name" value="Rev_trsase/Diguanyl_cyclase"/>
</dbReference>
<gene>
    <name evidence="3" type="ORF">ABMA28_004432</name>
</gene>
<dbReference type="Pfam" id="PF00078">
    <property type="entry name" value="RVT_1"/>
    <property type="match status" value="1"/>
</dbReference>
<evidence type="ECO:0000313" key="3">
    <source>
        <dbReference type="EMBL" id="KAL0822333.1"/>
    </source>
</evidence>
<feature type="compositionally biased region" description="Low complexity" evidence="1">
    <location>
        <begin position="1"/>
        <end position="16"/>
    </location>
</feature>